<accession>A0A9P0F2V3</accession>
<feature type="transmembrane region" description="Helical" evidence="1">
    <location>
        <begin position="17"/>
        <end position="35"/>
    </location>
</feature>
<evidence type="ECO:0000313" key="3">
    <source>
        <dbReference type="Proteomes" id="UP001152759"/>
    </source>
</evidence>
<organism evidence="2 3">
    <name type="scientific">Bemisia tabaci</name>
    <name type="common">Sweetpotato whitefly</name>
    <name type="synonym">Aleurodes tabaci</name>
    <dbReference type="NCBI Taxonomy" id="7038"/>
    <lineage>
        <taxon>Eukaryota</taxon>
        <taxon>Metazoa</taxon>
        <taxon>Ecdysozoa</taxon>
        <taxon>Arthropoda</taxon>
        <taxon>Hexapoda</taxon>
        <taxon>Insecta</taxon>
        <taxon>Pterygota</taxon>
        <taxon>Neoptera</taxon>
        <taxon>Paraneoptera</taxon>
        <taxon>Hemiptera</taxon>
        <taxon>Sternorrhyncha</taxon>
        <taxon>Aleyrodoidea</taxon>
        <taxon>Aleyrodidae</taxon>
        <taxon>Aleyrodinae</taxon>
        <taxon>Bemisia</taxon>
    </lineage>
</organism>
<dbReference type="EMBL" id="OU963864">
    <property type="protein sequence ID" value="CAH0387373.1"/>
    <property type="molecule type" value="Genomic_DNA"/>
</dbReference>
<keyword evidence="1" id="KW-1133">Transmembrane helix</keyword>
<evidence type="ECO:0000256" key="1">
    <source>
        <dbReference type="SAM" id="Phobius"/>
    </source>
</evidence>
<sequence length="167" mass="18456">MVGVCSSLNLSEDNARILLLGVVLLLYMFGGAMLFHQTESEAEAEIARRYWALYHEFRAHLVNASVSPARLDQLLYEYGNATALGVINKRTRWDISGSSILSSPSSPPLKIIAKNTDILALNEHPLITGNNETFISIMSTAYGLNLNLLEASQDVESFLIKIMEPND</sequence>
<keyword evidence="1" id="KW-0812">Transmembrane</keyword>
<keyword evidence="1" id="KW-0472">Membrane</keyword>
<reference evidence="2" key="1">
    <citation type="submission" date="2021-12" db="EMBL/GenBank/DDBJ databases">
        <authorList>
            <person name="King R."/>
        </authorList>
    </citation>
    <scope>NUCLEOTIDE SEQUENCE</scope>
</reference>
<dbReference type="Gene3D" id="1.10.287.70">
    <property type="match status" value="1"/>
</dbReference>
<evidence type="ECO:0000313" key="2">
    <source>
        <dbReference type="EMBL" id="CAH0387373.1"/>
    </source>
</evidence>
<name>A0A9P0F2V3_BEMTA</name>
<dbReference type="AlphaFoldDB" id="A0A9P0F2V3"/>
<gene>
    <name evidence="2" type="ORF">BEMITA_LOCUS6397</name>
</gene>
<proteinExistence type="predicted"/>
<protein>
    <submittedName>
        <fullName evidence="2">Uncharacterized protein</fullName>
    </submittedName>
</protein>
<keyword evidence="3" id="KW-1185">Reference proteome</keyword>
<dbReference type="Proteomes" id="UP001152759">
    <property type="component" value="Chromosome 3"/>
</dbReference>